<feature type="region of interest" description="Disordered" evidence="1">
    <location>
        <begin position="21"/>
        <end position="66"/>
    </location>
</feature>
<dbReference type="AlphaFoldDB" id="A0A366LBZ4"/>
<name>A0A366LBZ4_9SPHI</name>
<dbReference type="Proteomes" id="UP000252081">
    <property type="component" value="Unassembled WGS sequence"/>
</dbReference>
<evidence type="ECO:0000256" key="1">
    <source>
        <dbReference type="SAM" id="MobiDB-lite"/>
    </source>
</evidence>
<gene>
    <name evidence="3" type="ORF">DRW42_02215</name>
</gene>
<keyword evidence="4" id="KW-1185">Reference proteome</keyword>
<accession>A0A366LBZ4</accession>
<keyword evidence="2" id="KW-0732">Signal</keyword>
<reference evidence="3 4" key="1">
    <citation type="submission" date="2018-07" db="EMBL/GenBank/DDBJ databases">
        <title>A draft genome of a endophytic bacteria, a new species of Pedobacter.</title>
        <authorList>
            <person name="Zhang Z.D."/>
            <person name="Chen Z.J."/>
        </authorList>
    </citation>
    <scope>NUCLEOTIDE SEQUENCE [LARGE SCALE GENOMIC DNA]</scope>
    <source>
        <strain evidence="3 4">RS10</strain>
    </source>
</reference>
<evidence type="ECO:0000313" key="3">
    <source>
        <dbReference type="EMBL" id="RBQ11300.1"/>
    </source>
</evidence>
<evidence type="ECO:0000256" key="2">
    <source>
        <dbReference type="SAM" id="SignalP"/>
    </source>
</evidence>
<sequence>MKKYFLLCFAAGVVSLAACTGKSADGKDGQKDTSYKVTDTSKAATDSVTTDAHQDSTTNAPRMPGG</sequence>
<dbReference type="PROSITE" id="PS51257">
    <property type="entry name" value="PROKAR_LIPOPROTEIN"/>
    <property type="match status" value="1"/>
</dbReference>
<organism evidence="3 4">
    <name type="scientific">Pedobacter miscanthi</name>
    <dbReference type="NCBI Taxonomy" id="2259170"/>
    <lineage>
        <taxon>Bacteria</taxon>
        <taxon>Pseudomonadati</taxon>
        <taxon>Bacteroidota</taxon>
        <taxon>Sphingobacteriia</taxon>
        <taxon>Sphingobacteriales</taxon>
        <taxon>Sphingobacteriaceae</taxon>
        <taxon>Pedobacter</taxon>
    </lineage>
</organism>
<proteinExistence type="predicted"/>
<dbReference type="EMBL" id="QNQU01000002">
    <property type="protein sequence ID" value="RBQ11300.1"/>
    <property type="molecule type" value="Genomic_DNA"/>
</dbReference>
<dbReference type="OrthoDB" id="770824at2"/>
<comment type="caution">
    <text evidence="3">The sequence shown here is derived from an EMBL/GenBank/DDBJ whole genome shotgun (WGS) entry which is preliminary data.</text>
</comment>
<feature type="signal peptide" evidence="2">
    <location>
        <begin position="1"/>
        <end position="24"/>
    </location>
</feature>
<protein>
    <recommendedName>
        <fullName evidence="5">Entericidin</fullName>
    </recommendedName>
</protein>
<feature type="compositionally biased region" description="Polar residues" evidence="1">
    <location>
        <begin position="35"/>
        <end position="60"/>
    </location>
</feature>
<evidence type="ECO:0008006" key="5">
    <source>
        <dbReference type="Google" id="ProtNLM"/>
    </source>
</evidence>
<dbReference type="RefSeq" id="WP_113947214.1">
    <property type="nucleotide sequence ID" value="NZ_QNQU01000002.1"/>
</dbReference>
<evidence type="ECO:0000313" key="4">
    <source>
        <dbReference type="Proteomes" id="UP000252081"/>
    </source>
</evidence>
<feature type="chain" id="PRO_5016561778" description="Entericidin" evidence="2">
    <location>
        <begin position="25"/>
        <end position="66"/>
    </location>
</feature>
<feature type="compositionally biased region" description="Basic and acidic residues" evidence="1">
    <location>
        <begin position="24"/>
        <end position="34"/>
    </location>
</feature>